<evidence type="ECO:0000313" key="1">
    <source>
        <dbReference type="EMBL" id="MCY8121121.1"/>
    </source>
</evidence>
<dbReference type="RefSeq" id="WP_079996285.1">
    <property type="nucleotide sequence ID" value="NZ_CBCRWV010000015.1"/>
</dbReference>
<name>A0A9Q4DP90_BACSC</name>
<dbReference type="InterPro" id="IPR036390">
    <property type="entry name" value="WH_DNA-bd_sf"/>
</dbReference>
<sequence length="79" mass="9039">MSFMTTKLLDDQIRAQKCKALSDESGLAIIRTLYYSGKELSCGEVGEKCNIVKTTAFYHFKTLREDTFQTYLPSFLETL</sequence>
<dbReference type="EMBL" id="JALANJ010000014">
    <property type="protein sequence ID" value="MCY8121121.1"/>
    <property type="molecule type" value="Genomic_DNA"/>
</dbReference>
<dbReference type="Proteomes" id="UP001070352">
    <property type="component" value="Unassembled WGS sequence"/>
</dbReference>
<dbReference type="AlphaFoldDB" id="A0A9Q4DP90"/>
<protein>
    <submittedName>
        <fullName evidence="1">Helix-turn-helix domain-containing protein</fullName>
    </submittedName>
</protein>
<evidence type="ECO:0000313" key="2">
    <source>
        <dbReference type="Proteomes" id="UP001070352"/>
    </source>
</evidence>
<comment type="caution">
    <text evidence="1">The sequence shown here is derived from an EMBL/GenBank/DDBJ whole genome shotgun (WGS) entry which is preliminary data.</text>
</comment>
<reference evidence="1" key="1">
    <citation type="submission" date="2022-02" db="EMBL/GenBank/DDBJ databases">
        <title>Crop Bioprotection Bacillus Genome Sequencing.</title>
        <authorList>
            <person name="Dunlap C."/>
        </authorList>
    </citation>
    <scope>NUCLEOTIDE SEQUENCE</scope>
    <source>
        <strain evidence="1">M18B4</strain>
    </source>
</reference>
<accession>A0A9Q4DP90</accession>
<dbReference type="SUPFAM" id="SSF46785">
    <property type="entry name" value="Winged helix' DNA-binding domain"/>
    <property type="match status" value="1"/>
</dbReference>
<organism evidence="1 2">
    <name type="scientific">Bacillus spizizenii</name>
    <name type="common">Bacillus subtilis subsp. spizizenii</name>
    <dbReference type="NCBI Taxonomy" id="96241"/>
    <lineage>
        <taxon>Bacteria</taxon>
        <taxon>Bacillati</taxon>
        <taxon>Bacillota</taxon>
        <taxon>Bacilli</taxon>
        <taxon>Bacillales</taxon>
        <taxon>Bacillaceae</taxon>
        <taxon>Bacillus</taxon>
    </lineage>
</organism>
<proteinExistence type="predicted"/>
<gene>
    <name evidence="1" type="ORF">MOC45_10985</name>
</gene>
<dbReference type="InterPro" id="IPR036388">
    <property type="entry name" value="WH-like_DNA-bd_sf"/>
</dbReference>
<dbReference type="Gene3D" id="1.10.10.10">
    <property type="entry name" value="Winged helix-like DNA-binding domain superfamily/Winged helix DNA-binding domain"/>
    <property type="match status" value="1"/>
</dbReference>